<feature type="compositionally biased region" description="Low complexity" evidence="1">
    <location>
        <begin position="90"/>
        <end position="104"/>
    </location>
</feature>
<accession>A0A448XF25</accession>
<feature type="region of interest" description="Disordered" evidence="1">
    <location>
        <begin position="157"/>
        <end position="195"/>
    </location>
</feature>
<keyword evidence="3" id="KW-1185">Reference proteome</keyword>
<reference evidence="2" key="1">
    <citation type="submission" date="2018-11" db="EMBL/GenBank/DDBJ databases">
        <authorList>
            <consortium name="Pathogen Informatics"/>
        </authorList>
    </citation>
    <scope>NUCLEOTIDE SEQUENCE</scope>
</reference>
<feature type="compositionally biased region" description="Low complexity" evidence="1">
    <location>
        <begin position="69"/>
        <end position="80"/>
    </location>
</feature>
<dbReference type="EMBL" id="CAAALY010249429">
    <property type="protein sequence ID" value="VEL35266.1"/>
    <property type="molecule type" value="Genomic_DNA"/>
</dbReference>
<feature type="region of interest" description="Disordered" evidence="1">
    <location>
        <begin position="1"/>
        <end position="118"/>
    </location>
</feature>
<evidence type="ECO:0000313" key="2">
    <source>
        <dbReference type="EMBL" id="VEL35266.1"/>
    </source>
</evidence>
<gene>
    <name evidence="2" type="ORF">PXEA_LOCUS28706</name>
</gene>
<dbReference type="Proteomes" id="UP000784294">
    <property type="component" value="Unassembled WGS sequence"/>
</dbReference>
<protein>
    <submittedName>
        <fullName evidence="2">Uncharacterized protein</fullName>
    </submittedName>
</protein>
<feature type="compositionally biased region" description="Pro residues" evidence="1">
    <location>
        <begin position="226"/>
        <end position="235"/>
    </location>
</feature>
<organism evidence="2 3">
    <name type="scientific">Protopolystoma xenopodis</name>
    <dbReference type="NCBI Taxonomy" id="117903"/>
    <lineage>
        <taxon>Eukaryota</taxon>
        <taxon>Metazoa</taxon>
        <taxon>Spiralia</taxon>
        <taxon>Lophotrochozoa</taxon>
        <taxon>Platyhelminthes</taxon>
        <taxon>Monogenea</taxon>
        <taxon>Polyopisthocotylea</taxon>
        <taxon>Polystomatidea</taxon>
        <taxon>Polystomatidae</taxon>
        <taxon>Protopolystoma</taxon>
    </lineage>
</organism>
<feature type="region of interest" description="Disordered" evidence="1">
    <location>
        <begin position="362"/>
        <end position="394"/>
    </location>
</feature>
<feature type="compositionally biased region" description="Basic and acidic residues" evidence="1">
    <location>
        <begin position="362"/>
        <end position="378"/>
    </location>
</feature>
<feature type="compositionally biased region" description="Pro residues" evidence="1">
    <location>
        <begin position="20"/>
        <end position="29"/>
    </location>
</feature>
<evidence type="ECO:0000313" key="3">
    <source>
        <dbReference type="Proteomes" id="UP000784294"/>
    </source>
</evidence>
<evidence type="ECO:0000256" key="1">
    <source>
        <dbReference type="SAM" id="MobiDB-lite"/>
    </source>
</evidence>
<feature type="region of interest" description="Disordered" evidence="1">
    <location>
        <begin position="223"/>
        <end position="276"/>
    </location>
</feature>
<comment type="caution">
    <text evidence="2">The sequence shown here is derived from an EMBL/GenBank/DDBJ whole genome shotgun (WGS) entry which is preliminary data.</text>
</comment>
<dbReference type="AlphaFoldDB" id="A0A448XF25"/>
<feature type="compositionally biased region" description="Basic and acidic residues" evidence="1">
    <location>
        <begin position="385"/>
        <end position="394"/>
    </location>
</feature>
<proteinExistence type="predicted"/>
<sequence>MAPSRLCARGPISRPDRAVPVPPCLPAPRPAAHWPGPVAAATRPARIGISPGRRAEKDSPPLDQPACMPSSPSSSCTGGSCHAGLGHAGPIGPIGSLGPIGPIGTLDQPPPAWPSGGQRLDSVAAAAAVAWAQLVGPQSESGNCSLKPATITTATTASGSSASASPSPSTSPAPHLAPSTSSSSSSSTSSSSSPSLLLLLPSPTASSVQSAATSSPACKAFLSPRAPFPTSPPRPSASGRADEATSSGPFDAVPTTDRLEPPLAGSVGQPTSLLLGLHPPRHLPPVYPHRVDHSLLRRPHTLLLSGSAPLESAQLADGRTDVYTHVAVTPSLQLPAAASGCSDGLAHAHDNAMLVLTTSRRLDDEYPGHEAKQAREDESGQMGEGEQKEKRQWDIKDLHLVRVRSAAV</sequence>
<name>A0A448XF25_9PLAT</name>